<sequence>MYADIRTVLRKHEEELRLFRRSLFSTEPADSGLASVLPEAVLEQLRSEGRVMPRRFGPVRSVTDQHAVLSVVGDVTDQAMLLEGSGREGAVLTLSFASHHKKLRTRLPVDLEEAKAWVEAIVGPGWLPHFYSAGALSGTAKGGASTPRPLTTQYFYLFLGADGVPHAEPEAHRLGVLTPLVQTP</sequence>
<proteinExistence type="predicted"/>
<dbReference type="OrthoDB" id="4134660at2"/>
<dbReference type="Proteomes" id="UP000450000">
    <property type="component" value="Unassembled WGS sequence"/>
</dbReference>
<evidence type="ECO:0000313" key="2">
    <source>
        <dbReference type="Proteomes" id="UP000450000"/>
    </source>
</evidence>
<dbReference type="AlphaFoldDB" id="A0A6N7L5X0"/>
<comment type="caution">
    <text evidence="1">The sequence shown here is derived from an EMBL/GenBank/DDBJ whole genome shotgun (WGS) entry which is preliminary data.</text>
</comment>
<keyword evidence="2" id="KW-1185">Reference proteome</keyword>
<evidence type="ECO:0000313" key="1">
    <source>
        <dbReference type="EMBL" id="MQS17463.1"/>
    </source>
</evidence>
<dbReference type="EMBL" id="WBOF01000004">
    <property type="protein sequence ID" value="MQS17463.1"/>
    <property type="molecule type" value="Genomic_DNA"/>
</dbReference>
<dbReference type="RefSeq" id="WP_153470332.1">
    <property type="nucleotide sequence ID" value="NZ_WBOF01000004.1"/>
</dbReference>
<organism evidence="1 2">
    <name type="scientific">Streptomyces kaniharaensis</name>
    <dbReference type="NCBI Taxonomy" id="212423"/>
    <lineage>
        <taxon>Bacteria</taxon>
        <taxon>Bacillati</taxon>
        <taxon>Actinomycetota</taxon>
        <taxon>Actinomycetes</taxon>
        <taxon>Kitasatosporales</taxon>
        <taxon>Streptomycetaceae</taxon>
        <taxon>Streptomyces</taxon>
    </lineage>
</organism>
<name>A0A6N7L5X0_9ACTN</name>
<reference evidence="1 2" key="1">
    <citation type="submission" date="2019-09" db="EMBL/GenBank/DDBJ databases">
        <title>Genome Sequences of Streptomyces kaniharaensis ATCC 21070.</title>
        <authorList>
            <person name="Zhu W."/>
            <person name="De Crecy-Lagard V."/>
            <person name="Richards N.G."/>
        </authorList>
    </citation>
    <scope>NUCLEOTIDE SEQUENCE [LARGE SCALE GENOMIC DNA]</scope>
    <source>
        <strain evidence="1 2">SF-557</strain>
    </source>
</reference>
<protein>
    <submittedName>
        <fullName evidence="1">Uncharacterized protein</fullName>
    </submittedName>
</protein>
<gene>
    <name evidence="1" type="ORF">F7Q99_36090</name>
</gene>
<accession>A0A6N7L5X0</accession>